<sequence>MQLARQGKISLEEDNAASNLITATFGSFDVVMQYMVELEDKVSFNMTQQEETPFGEDYLSNTKISNEQCMSTMTFTDEDLLRGSKAHNRSLFITCYAHEQKISRILIDGGSAVNILPLRTVKEFGVSMDELTNSRLMI</sequence>
<reference evidence="1" key="1">
    <citation type="submission" date="2020-06" db="EMBL/GenBank/DDBJ databases">
        <authorList>
            <person name="Li T."/>
            <person name="Hu X."/>
            <person name="Zhang T."/>
            <person name="Song X."/>
            <person name="Zhang H."/>
            <person name="Dai N."/>
            <person name="Sheng W."/>
            <person name="Hou X."/>
            <person name="Wei L."/>
        </authorList>
    </citation>
    <scope>NUCLEOTIDE SEQUENCE</scope>
    <source>
        <strain evidence="1">KEN1</strain>
        <tissue evidence="1">Leaf</tissue>
    </source>
</reference>
<protein>
    <submittedName>
        <fullName evidence="1">Uncharacterized protein</fullName>
    </submittedName>
</protein>
<proteinExistence type="predicted"/>
<dbReference type="AlphaFoldDB" id="A0AAW2WBH6"/>
<comment type="caution">
    <text evidence="1">The sequence shown here is derived from an EMBL/GenBank/DDBJ whole genome shotgun (WGS) entry which is preliminary data.</text>
</comment>
<accession>A0AAW2WBH6</accession>
<name>A0AAW2WBH6_9LAMI</name>
<organism evidence="1">
    <name type="scientific">Sesamum latifolium</name>
    <dbReference type="NCBI Taxonomy" id="2727402"/>
    <lineage>
        <taxon>Eukaryota</taxon>
        <taxon>Viridiplantae</taxon>
        <taxon>Streptophyta</taxon>
        <taxon>Embryophyta</taxon>
        <taxon>Tracheophyta</taxon>
        <taxon>Spermatophyta</taxon>
        <taxon>Magnoliopsida</taxon>
        <taxon>eudicotyledons</taxon>
        <taxon>Gunneridae</taxon>
        <taxon>Pentapetalae</taxon>
        <taxon>asterids</taxon>
        <taxon>lamiids</taxon>
        <taxon>Lamiales</taxon>
        <taxon>Pedaliaceae</taxon>
        <taxon>Sesamum</taxon>
    </lineage>
</organism>
<gene>
    <name evidence="1" type="ORF">Slati_2399700</name>
</gene>
<reference evidence="1" key="2">
    <citation type="journal article" date="2024" name="Plant">
        <title>Genomic evolution and insights into agronomic trait innovations of Sesamum species.</title>
        <authorList>
            <person name="Miao H."/>
            <person name="Wang L."/>
            <person name="Qu L."/>
            <person name="Liu H."/>
            <person name="Sun Y."/>
            <person name="Le M."/>
            <person name="Wang Q."/>
            <person name="Wei S."/>
            <person name="Zheng Y."/>
            <person name="Lin W."/>
            <person name="Duan Y."/>
            <person name="Cao H."/>
            <person name="Xiong S."/>
            <person name="Wang X."/>
            <person name="Wei L."/>
            <person name="Li C."/>
            <person name="Ma Q."/>
            <person name="Ju M."/>
            <person name="Zhao R."/>
            <person name="Li G."/>
            <person name="Mu C."/>
            <person name="Tian Q."/>
            <person name="Mei H."/>
            <person name="Zhang T."/>
            <person name="Gao T."/>
            <person name="Zhang H."/>
        </authorList>
    </citation>
    <scope>NUCLEOTIDE SEQUENCE</scope>
    <source>
        <strain evidence="1">KEN1</strain>
    </source>
</reference>
<evidence type="ECO:0000313" key="1">
    <source>
        <dbReference type="EMBL" id="KAL0439167.1"/>
    </source>
</evidence>
<dbReference type="EMBL" id="JACGWN010000008">
    <property type="protein sequence ID" value="KAL0439167.1"/>
    <property type="molecule type" value="Genomic_DNA"/>
</dbReference>